<evidence type="ECO:0000313" key="2">
    <source>
        <dbReference type="EMBL" id="OEU06225.1"/>
    </source>
</evidence>
<reference evidence="2 3" key="1">
    <citation type="submission" date="2016-09" db="EMBL/GenBank/DDBJ databases">
        <title>Extensive genetic diversity and differential bi-allelic expression allows diatom success in the polar Southern Ocean.</title>
        <authorList>
            <consortium name="DOE Joint Genome Institute"/>
            <person name="Mock T."/>
            <person name="Otillar R.P."/>
            <person name="Strauss J."/>
            <person name="Dupont C."/>
            <person name="Frickenhaus S."/>
            <person name="Maumus F."/>
            <person name="Mcmullan M."/>
            <person name="Sanges R."/>
            <person name="Schmutz J."/>
            <person name="Toseland A."/>
            <person name="Valas R."/>
            <person name="Veluchamy A."/>
            <person name="Ward B.J."/>
            <person name="Allen A."/>
            <person name="Barry K."/>
            <person name="Falciatore A."/>
            <person name="Ferrante M."/>
            <person name="Fortunato A.E."/>
            <person name="Gloeckner G."/>
            <person name="Gruber A."/>
            <person name="Hipkin R."/>
            <person name="Janech M."/>
            <person name="Kroth P."/>
            <person name="Leese F."/>
            <person name="Lindquist E."/>
            <person name="Lyon B.R."/>
            <person name="Martin J."/>
            <person name="Mayer C."/>
            <person name="Parker M."/>
            <person name="Quesneville H."/>
            <person name="Raymond J."/>
            <person name="Uhlig C."/>
            <person name="Valentin K.U."/>
            <person name="Worden A.Z."/>
            <person name="Armbrust E.V."/>
            <person name="Bowler C."/>
            <person name="Green B."/>
            <person name="Moulton V."/>
            <person name="Van Oosterhout C."/>
            <person name="Grigoriev I."/>
        </authorList>
    </citation>
    <scope>NUCLEOTIDE SEQUENCE [LARGE SCALE GENOMIC DNA]</scope>
    <source>
        <strain evidence="2 3">CCMP1102</strain>
    </source>
</reference>
<name>A0A1E7EJY6_9STRA</name>
<dbReference type="Proteomes" id="UP000095751">
    <property type="component" value="Unassembled WGS sequence"/>
</dbReference>
<accession>A0A1E7EJY6</accession>
<protein>
    <submittedName>
        <fullName evidence="2">Uncharacterized protein</fullName>
    </submittedName>
</protein>
<feature type="region of interest" description="Disordered" evidence="1">
    <location>
        <begin position="1"/>
        <end position="47"/>
    </location>
</feature>
<organism evidence="2 3">
    <name type="scientific">Fragilariopsis cylindrus CCMP1102</name>
    <dbReference type="NCBI Taxonomy" id="635003"/>
    <lineage>
        <taxon>Eukaryota</taxon>
        <taxon>Sar</taxon>
        <taxon>Stramenopiles</taxon>
        <taxon>Ochrophyta</taxon>
        <taxon>Bacillariophyta</taxon>
        <taxon>Bacillariophyceae</taxon>
        <taxon>Bacillariophycidae</taxon>
        <taxon>Bacillariales</taxon>
        <taxon>Bacillariaceae</taxon>
        <taxon>Fragilariopsis</taxon>
    </lineage>
</organism>
<sequence length="439" mass="51864">MNDVNIGNNEDEQQQAEQEEARAAEQEVQQAAADTDAEDNDSADAKKQRHLQIMSVIGQKENFSFRTRNIMDILIKEFLHKVETDIHEMLCERIECEYGLNYHGLDSERDTESEVETTIRCFPDVLTRRRKLYVRDEQDYWNYYQEFDEDEDEKRAGDEYEEEDYPIQYLVCYRPVNDCFWDCNMKAISFVHLLARLAIEFGSFEEKDRGGLLCQTDYSNNGFLLQDDHNSHNVLQNLMNYNQEHNEAADNKYLQVLIQLRRMGLLKKKDIQRYRLLDKLCGRLILSEERFRFLVEWDPNALLQRNMRGNVPLKLAISNDCSIRRFQLVFEYGIRYFPKNKGINLLFRKNRSNYTPFQHACGKFDYDEVMNVIEDTLARYSDTPFYIAEALLSAAIDEKVHLDCVYFLVRREPGVLQRLIASTTVAERVKRRRMATNGD</sequence>
<gene>
    <name evidence="2" type="ORF">FRACYDRAFT_255571</name>
</gene>
<keyword evidence="3" id="KW-1185">Reference proteome</keyword>
<dbReference type="AlphaFoldDB" id="A0A1E7EJY6"/>
<dbReference type="InParanoid" id="A0A1E7EJY6"/>
<evidence type="ECO:0000256" key="1">
    <source>
        <dbReference type="SAM" id="MobiDB-lite"/>
    </source>
</evidence>
<dbReference type="KEGG" id="fcy:FRACYDRAFT_255571"/>
<proteinExistence type="predicted"/>
<evidence type="ECO:0000313" key="3">
    <source>
        <dbReference type="Proteomes" id="UP000095751"/>
    </source>
</evidence>
<dbReference type="EMBL" id="KV784419">
    <property type="protein sequence ID" value="OEU06225.1"/>
    <property type="molecule type" value="Genomic_DNA"/>
</dbReference>
<feature type="compositionally biased region" description="Acidic residues" evidence="1">
    <location>
        <begin position="9"/>
        <end position="18"/>
    </location>
</feature>